<comment type="caution">
    <text evidence="1">The sequence shown here is derived from an EMBL/GenBank/DDBJ whole genome shotgun (WGS) entry which is preliminary data.</text>
</comment>
<accession>A0A643K2U2</accession>
<reference evidence="1" key="1">
    <citation type="submission" date="2019-09" db="EMBL/GenBank/DDBJ databases">
        <title>Genomic analysis of Haloferax sp. CBA1149.</title>
        <authorList>
            <person name="Roh S.W."/>
        </authorList>
    </citation>
    <scope>NUCLEOTIDE SEQUENCE</scope>
    <source>
        <strain evidence="1">CBA1149</strain>
    </source>
</reference>
<dbReference type="RefSeq" id="WP_151138590.1">
    <property type="nucleotide sequence ID" value="NZ_VZUS01000001.1"/>
</dbReference>
<dbReference type="InterPro" id="IPR046595">
    <property type="entry name" value="DUF6653"/>
</dbReference>
<organism evidence="1">
    <name type="scientific">Haloferax sp. CBA1149</name>
    <dbReference type="NCBI Taxonomy" id="2650753"/>
    <lineage>
        <taxon>Archaea</taxon>
        <taxon>Methanobacteriati</taxon>
        <taxon>Methanobacteriota</taxon>
        <taxon>Stenosarchaea group</taxon>
        <taxon>Halobacteria</taxon>
        <taxon>Halobacteriales</taxon>
        <taxon>Haloferacaceae</taxon>
        <taxon>Haloferax</taxon>
    </lineage>
</organism>
<dbReference type="EMBL" id="VZUS01000001">
    <property type="protein sequence ID" value="KAB1188631.1"/>
    <property type="molecule type" value="Genomic_DNA"/>
</dbReference>
<sequence>MEPTSDGGFRGRLEATFWERHANPWSAGTRILVYPVFMYAIYKRDAKLFAATLAFIAVNPVLFPRPERTDNYLSRIVLAEREWLDEGKGTMGLDYPNVLNVLNIPVTFYAFASAFRRKPVGTLLGTLGVMVIKLWWTDAIIRKTGVTGEGPSDSTLSEATSLAE</sequence>
<protein>
    <submittedName>
        <fullName evidence="1">Uncharacterized protein</fullName>
    </submittedName>
</protein>
<evidence type="ECO:0000313" key="1">
    <source>
        <dbReference type="EMBL" id="KAB1188631.1"/>
    </source>
</evidence>
<gene>
    <name evidence="1" type="ORF">Hfx1149_11525</name>
</gene>
<proteinExistence type="predicted"/>
<dbReference type="AlphaFoldDB" id="A0A643K2U2"/>
<name>A0A643K2U2_9EURY</name>
<dbReference type="Pfam" id="PF20358">
    <property type="entry name" value="DUF6653"/>
    <property type="match status" value="1"/>
</dbReference>